<keyword evidence="5" id="KW-0807">Transducer</keyword>
<dbReference type="InterPro" id="IPR015898">
    <property type="entry name" value="G-protein_gamma-like_dom"/>
</dbReference>
<protein>
    <submittedName>
        <fullName evidence="8">Guanine nucleotide-binding protein subunit gamma 2</fullName>
    </submittedName>
</protein>
<accession>A0A6A1VYN6</accession>
<keyword evidence="9" id="KW-1185">Reference proteome</keyword>
<dbReference type="SMART" id="SM01224">
    <property type="entry name" value="G_gamma"/>
    <property type="match status" value="1"/>
</dbReference>
<evidence type="ECO:0000256" key="1">
    <source>
        <dbReference type="ARBA" id="ARBA00004236"/>
    </source>
</evidence>
<dbReference type="InterPro" id="IPR045878">
    <property type="entry name" value="GG1/2"/>
</dbReference>
<evidence type="ECO:0000259" key="7">
    <source>
        <dbReference type="SMART" id="SM01224"/>
    </source>
</evidence>
<organism evidence="8 9">
    <name type="scientific">Morella rubra</name>
    <name type="common">Chinese bayberry</name>
    <dbReference type="NCBI Taxonomy" id="262757"/>
    <lineage>
        <taxon>Eukaryota</taxon>
        <taxon>Viridiplantae</taxon>
        <taxon>Streptophyta</taxon>
        <taxon>Embryophyta</taxon>
        <taxon>Tracheophyta</taxon>
        <taxon>Spermatophyta</taxon>
        <taxon>Magnoliopsida</taxon>
        <taxon>eudicotyledons</taxon>
        <taxon>Gunneridae</taxon>
        <taxon>Pentapetalae</taxon>
        <taxon>rosids</taxon>
        <taxon>fabids</taxon>
        <taxon>Fagales</taxon>
        <taxon>Myricaceae</taxon>
        <taxon>Morella</taxon>
    </lineage>
</organism>
<evidence type="ECO:0000256" key="2">
    <source>
        <dbReference type="ARBA" id="ARBA00022475"/>
    </source>
</evidence>
<comment type="subcellular location">
    <subcellularLocation>
        <location evidence="1">Cell membrane</location>
    </subcellularLocation>
</comment>
<evidence type="ECO:0000313" key="9">
    <source>
        <dbReference type="Proteomes" id="UP000516437"/>
    </source>
</evidence>
<reference evidence="8 9" key="1">
    <citation type="journal article" date="2019" name="Plant Biotechnol. J.">
        <title>The red bayberry genome and genetic basis of sex determination.</title>
        <authorList>
            <person name="Jia H.M."/>
            <person name="Jia H.J."/>
            <person name="Cai Q.L."/>
            <person name="Wang Y."/>
            <person name="Zhao H.B."/>
            <person name="Yang W.F."/>
            <person name="Wang G.Y."/>
            <person name="Li Y.H."/>
            <person name="Zhan D.L."/>
            <person name="Shen Y.T."/>
            <person name="Niu Q.F."/>
            <person name="Chang L."/>
            <person name="Qiu J."/>
            <person name="Zhao L."/>
            <person name="Xie H.B."/>
            <person name="Fu W.Y."/>
            <person name="Jin J."/>
            <person name="Li X.W."/>
            <person name="Jiao Y."/>
            <person name="Zhou C.C."/>
            <person name="Tu T."/>
            <person name="Chai C.Y."/>
            <person name="Gao J.L."/>
            <person name="Fan L.J."/>
            <person name="van de Weg E."/>
            <person name="Wang J.Y."/>
            <person name="Gao Z.S."/>
        </authorList>
    </citation>
    <scope>NUCLEOTIDE SEQUENCE [LARGE SCALE GENOMIC DNA]</scope>
    <source>
        <tissue evidence="8">Leaves</tissue>
    </source>
</reference>
<name>A0A6A1VYN6_9ROSI</name>
<evidence type="ECO:0000313" key="8">
    <source>
        <dbReference type="EMBL" id="KAB1218094.1"/>
    </source>
</evidence>
<gene>
    <name evidence="8" type="ORF">CJ030_MR3G014496</name>
</gene>
<evidence type="ECO:0000256" key="4">
    <source>
        <dbReference type="ARBA" id="ARBA00023136"/>
    </source>
</evidence>
<feature type="region of interest" description="Disordered" evidence="6">
    <location>
        <begin position="1"/>
        <end position="24"/>
    </location>
</feature>
<evidence type="ECO:0000256" key="6">
    <source>
        <dbReference type="SAM" id="MobiDB-lite"/>
    </source>
</evidence>
<dbReference type="Proteomes" id="UP000516437">
    <property type="component" value="Chromosome 3"/>
</dbReference>
<comment type="caution">
    <text evidence="8">The sequence shown here is derived from an EMBL/GenBank/DDBJ whole genome shotgun (WGS) entry which is preliminary data.</text>
</comment>
<evidence type="ECO:0000256" key="3">
    <source>
        <dbReference type="ARBA" id="ARBA00023054"/>
    </source>
</evidence>
<dbReference type="Pfam" id="PF00631">
    <property type="entry name" value="G-gamma"/>
    <property type="match status" value="1"/>
</dbReference>
<feature type="domain" description="G protein gamma" evidence="7">
    <location>
        <begin position="115"/>
        <end position="186"/>
    </location>
</feature>
<keyword evidence="3" id="KW-0175">Coiled coil</keyword>
<dbReference type="AlphaFoldDB" id="A0A6A1VYN6"/>
<feature type="compositionally biased region" description="Polar residues" evidence="6">
    <location>
        <begin position="8"/>
        <end position="23"/>
    </location>
</feature>
<sequence>MQSDRSESASPITSRVQSFTATDTRGKHRIQAELKRLEQEARFLELMNEALVTYAILYSLVLCKITNLIELPSTRIELMGSSMETHLRIDMWPISSALVRAMRLNRVEAVQLRLAPTGLATWERDREELEQLEKMEKASAASKEMLSNVETKPDPLLPVTNGPIIPFWDRWFEGPQESKGCRCWIL</sequence>
<dbReference type="GO" id="GO:0005886">
    <property type="term" value="C:plasma membrane"/>
    <property type="evidence" value="ECO:0007669"/>
    <property type="project" value="UniProtKB-SubCell"/>
</dbReference>
<proteinExistence type="predicted"/>
<keyword evidence="2" id="KW-1003">Cell membrane</keyword>
<dbReference type="GO" id="GO:0007186">
    <property type="term" value="P:G protein-coupled receptor signaling pathway"/>
    <property type="evidence" value="ECO:0007669"/>
    <property type="project" value="InterPro"/>
</dbReference>
<evidence type="ECO:0000256" key="5">
    <source>
        <dbReference type="ARBA" id="ARBA00023224"/>
    </source>
</evidence>
<keyword evidence="4" id="KW-0472">Membrane</keyword>
<dbReference type="EMBL" id="RXIC02000021">
    <property type="protein sequence ID" value="KAB1218094.1"/>
    <property type="molecule type" value="Genomic_DNA"/>
</dbReference>
<dbReference type="PANTHER" id="PTHR35129">
    <property type="entry name" value="GUANINE NUCLEOTIDE-BINDING PROTEIN SUBUNIT GAMMA 1"/>
    <property type="match status" value="1"/>
</dbReference>
<dbReference type="PANTHER" id="PTHR35129:SF6">
    <property type="entry name" value="G PROTEIN GAMMA DOMAIN-CONTAINING PROTEIN"/>
    <property type="match status" value="1"/>
</dbReference>
<dbReference type="OrthoDB" id="1748842at2759"/>